<reference evidence="1 2" key="1">
    <citation type="submission" date="2024-01" db="EMBL/GenBank/DDBJ databases">
        <title>The genomes of 5 underutilized Papilionoideae crops provide insights into root nodulation and disease resistance.</title>
        <authorList>
            <person name="Yuan L."/>
        </authorList>
    </citation>
    <scope>NUCLEOTIDE SEQUENCE [LARGE SCALE GENOMIC DNA]</scope>
    <source>
        <strain evidence="1">LY-2023</strain>
        <tissue evidence="1">Leaf</tissue>
    </source>
</reference>
<name>A0AAN9PET0_CLITE</name>
<accession>A0AAN9PET0</accession>
<dbReference type="EMBL" id="JAYKXN010000004">
    <property type="protein sequence ID" value="KAK7294859.1"/>
    <property type="molecule type" value="Genomic_DNA"/>
</dbReference>
<sequence>MKAMYITCRCCLRVWERLAVAYNGDDGKDSSQWLADDVNITNILRKGKGLFPYSIPNLDPNGYKLKDVLRQVIGVFGRSNHIK</sequence>
<dbReference type="AlphaFoldDB" id="A0AAN9PET0"/>
<evidence type="ECO:0000313" key="1">
    <source>
        <dbReference type="EMBL" id="KAK7294859.1"/>
    </source>
</evidence>
<proteinExistence type="predicted"/>
<organism evidence="1 2">
    <name type="scientific">Clitoria ternatea</name>
    <name type="common">Butterfly pea</name>
    <dbReference type="NCBI Taxonomy" id="43366"/>
    <lineage>
        <taxon>Eukaryota</taxon>
        <taxon>Viridiplantae</taxon>
        <taxon>Streptophyta</taxon>
        <taxon>Embryophyta</taxon>
        <taxon>Tracheophyta</taxon>
        <taxon>Spermatophyta</taxon>
        <taxon>Magnoliopsida</taxon>
        <taxon>eudicotyledons</taxon>
        <taxon>Gunneridae</taxon>
        <taxon>Pentapetalae</taxon>
        <taxon>rosids</taxon>
        <taxon>fabids</taxon>
        <taxon>Fabales</taxon>
        <taxon>Fabaceae</taxon>
        <taxon>Papilionoideae</taxon>
        <taxon>50 kb inversion clade</taxon>
        <taxon>NPAAA clade</taxon>
        <taxon>indigoferoid/millettioid clade</taxon>
        <taxon>Phaseoleae</taxon>
        <taxon>Clitoria</taxon>
    </lineage>
</organism>
<comment type="caution">
    <text evidence="1">The sequence shown here is derived from an EMBL/GenBank/DDBJ whole genome shotgun (WGS) entry which is preliminary data.</text>
</comment>
<gene>
    <name evidence="1" type="ORF">RJT34_17756</name>
</gene>
<evidence type="ECO:0000313" key="2">
    <source>
        <dbReference type="Proteomes" id="UP001359559"/>
    </source>
</evidence>
<dbReference type="Proteomes" id="UP001359559">
    <property type="component" value="Unassembled WGS sequence"/>
</dbReference>
<keyword evidence="2" id="KW-1185">Reference proteome</keyword>
<protein>
    <submittedName>
        <fullName evidence="1">Uncharacterized protein</fullName>
    </submittedName>
</protein>